<feature type="region of interest" description="Disordered" evidence="1">
    <location>
        <begin position="1"/>
        <end position="42"/>
    </location>
</feature>
<dbReference type="OrthoDB" id="9988524at2759"/>
<evidence type="ECO:0000259" key="2">
    <source>
        <dbReference type="PROSITE" id="PS50056"/>
    </source>
</evidence>
<evidence type="ECO:0000256" key="1">
    <source>
        <dbReference type="SAM" id="MobiDB-lite"/>
    </source>
</evidence>
<evidence type="ECO:0000313" key="3">
    <source>
        <dbReference type="EMBL" id="ORY42042.1"/>
    </source>
</evidence>
<feature type="domain" description="Tyrosine specific protein phosphatases" evidence="2">
    <location>
        <begin position="169"/>
        <end position="232"/>
    </location>
</feature>
<dbReference type="InterPro" id="IPR000387">
    <property type="entry name" value="Tyr_Pase_dom"/>
</dbReference>
<feature type="compositionally biased region" description="Low complexity" evidence="1">
    <location>
        <begin position="17"/>
        <end position="29"/>
    </location>
</feature>
<dbReference type="AlphaFoldDB" id="A0A1Y2C4S8"/>
<evidence type="ECO:0000313" key="4">
    <source>
        <dbReference type="Proteomes" id="UP000193642"/>
    </source>
</evidence>
<comment type="caution">
    <text evidence="3">The sequence shown here is derived from an EMBL/GenBank/DDBJ whole genome shotgun (WGS) entry which is preliminary data.</text>
</comment>
<reference evidence="3 4" key="1">
    <citation type="submission" date="2016-07" db="EMBL/GenBank/DDBJ databases">
        <title>Pervasive Adenine N6-methylation of Active Genes in Fungi.</title>
        <authorList>
            <consortium name="DOE Joint Genome Institute"/>
            <person name="Mondo S.J."/>
            <person name="Dannebaum R.O."/>
            <person name="Kuo R.C."/>
            <person name="Labutti K."/>
            <person name="Haridas S."/>
            <person name="Kuo A."/>
            <person name="Salamov A."/>
            <person name="Ahrendt S.R."/>
            <person name="Lipzen A."/>
            <person name="Sullivan W."/>
            <person name="Andreopoulos W.B."/>
            <person name="Clum A."/>
            <person name="Lindquist E."/>
            <person name="Daum C."/>
            <person name="Ramamoorthy G.K."/>
            <person name="Gryganskyi A."/>
            <person name="Culley D."/>
            <person name="Magnuson J.K."/>
            <person name="James T.Y."/>
            <person name="O'Malley M.A."/>
            <person name="Stajich J.E."/>
            <person name="Spatafora J.W."/>
            <person name="Visel A."/>
            <person name="Grigoriev I.V."/>
        </authorList>
    </citation>
    <scope>NUCLEOTIDE SEQUENCE [LARGE SCALE GENOMIC DNA]</scope>
    <source>
        <strain evidence="3 4">JEL800</strain>
    </source>
</reference>
<protein>
    <recommendedName>
        <fullName evidence="2">Tyrosine specific protein phosphatases domain-containing protein</fullName>
    </recommendedName>
</protein>
<sequence>MSHVPVPQTKTTLNLRPLTPSTPTATTTPKLYRSANPSGSPDSLAHLLSDPSKLRISTVIDLRGKAELSRDTQGKVFRNCFTNETDSLSILNGYGPARRLFHLDFSRKMTLEALKTVSWIDLLWCFGLLLLCRFHEAKKHAIEKSFLGRENGLAVFYQKVLQVHGKNIRKVFEILAHENAYPVLIHCSAGKDRTGICFALVHRLIGTSDAEILRDYMQSNEELKSMRGLLVKEVAGVGLRVDEFVDVNEVALVEMLAWIDEKGGVEAYLESIGVSKEVQARVRHNLLK</sequence>
<dbReference type="GO" id="GO:0004721">
    <property type="term" value="F:phosphoprotein phosphatase activity"/>
    <property type="evidence" value="ECO:0007669"/>
    <property type="project" value="InterPro"/>
</dbReference>
<name>A0A1Y2C4S8_9FUNG</name>
<dbReference type="PROSITE" id="PS00383">
    <property type="entry name" value="TYR_PHOSPHATASE_1"/>
    <property type="match status" value="1"/>
</dbReference>
<keyword evidence="4" id="KW-1185">Reference proteome</keyword>
<accession>A0A1Y2C4S8</accession>
<gene>
    <name evidence="3" type="ORF">BCR33DRAFT_718657</name>
</gene>
<proteinExistence type="predicted"/>
<dbReference type="InterPro" id="IPR016130">
    <property type="entry name" value="Tyr_Pase_AS"/>
</dbReference>
<dbReference type="InterPro" id="IPR029021">
    <property type="entry name" value="Prot-tyrosine_phosphatase-like"/>
</dbReference>
<dbReference type="Proteomes" id="UP000193642">
    <property type="component" value="Unassembled WGS sequence"/>
</dbReference>
<dbReference type="PROSITE" id="PS50056">
    <property type="entry name" value="TYR_PHOSPHATASE_2"/>
    <property type="match status" value="1"/>
</dbReference>
<dbReference type="PANTHER" id="PTHR31126:SF1">
    <property type="entry name" value="TYROSINE SPECIFIC PROTEIN PHOSPHATASES DOMAIN-CONTAINING PROTEIN"/>
    <property type="match status" value="1"/>
</dbReference>
<dbReference type="Gene3D" id="3.90.190.10">
    <property type="entry name" value="Protein tyrosine phosphatase superfamily"/>
    <property type="match status" value="1"/>
</dbReference>
<organism evidence="3 4">
    <name type="scientific">Rhizoclosmatium globosum</name>
    <dbReference type="NCBI Taxonomy" id="329046"/>
    <lineage>
        <taxon>Eukaryota</taxon>
        <taxon>Fungi</taxon>
        <taxon>Fungi incertae sedis</taxon>
        <taxon>Chytridiomycota</taxon>
        <taxon>Chytridiomycota incertae sedis</taxon>
        <taxon>Chytridiomycetes</taxon>
        <taxon>Chytridiales</taxon>
        <taxon>Chytriomycetaceae</taxon>
        <taxon>Rhizoclosmatium</taxon>
    </lineage>
</organism>
<dbReference type="Pfam" id="PF13350">
    <property type="entry name" value="Y_phosphatase3"/>
    <property type="match status" value="1"/>
</dbReference>
<dbReference type="PANTHER" id="PTHR31126">
    <property type="entry name" value="TYROSINE-PROTEIN PHOSPHATASE"/>
    <property type="match status" value="1"/>
</dbReference>
<dbReference type="STRING" id="329046.A0A1Y2C4S8"/>
<dbReference type="EMBL" id="MCGO01000030">
    <property type="protein sequence ID" value="ORY42042.1"/>
    <property type="molecule type" value="Genomic_DNA"/>
</dbReference>
<dbReference type="SUPFAM" id="SSF52799">
    <property type="entry name" value="(Phosphotyrosine protein) phosphatases II"/>
    <property type="match status" value="1"/>
</dbReference>
<dbReference type="InterPro" id="IPR026893">
    <property type="entry name" value="Tyr/Ser_Pase_IphP-type"/>
</dbReference>